<name>A0A7V4DH18_9BACT</name>
<comment type="caution">
    <text evidence="3">The sequence shown here is derived from an EMBL/GenBank/DDBJ whole genome shotgun (WGS) entry which is preliminary data.</text>
</comment>
<proteinExistence type="predicted"/>
<reference evidence="3" key="1">
    <citation type="journal article" date="2020" name="mSystems">
        <title>Genome- and Community-Level Interaction Insights into Carbon Utilization and Element Cycling Functions of Hydrothermarchaeota in Hydrothermal Sediment.</title>
        <authorList>
            <person name="Zhou Z."/>
            <person name="Liu Y."/>
            <person name="Xu W."/>
            <person name="Pan J."/>
            <person name="Luo Z.H."/>
            <person name="Li M."/>
        </authorList>
    </citation>
    <scope>NUCLEOTIDE SEQUENCE [LARGE SCALE GENOMIC DNA]</scope>
    <source>
        <strain evidence="3">SpSt-716</strain>
    </source>
</reference>
<keyword evidence="1" id="KW-0051">Antiviral defense</keyword>
<evidence type="ECO:0000259" key="2">
    <source>
        <dbReference type="Pfam" id="PF03787"/>
    </source>
</evidence>
<dbReference type="AlphaFoldDB" id="A0A7V4DH18"/>
<dbReference type="CDD" id="cd09726">
    <property type="entry name" value="RAMP_I_III"/>
    <property type="match status" value="1"/>
</dbReference>
<dbReference type="EMBL" id="DTEN01000260">
    <property type="protein sequence ID" value="HGI75334.1"/>
    <property type="molecule type" value="Genomic_DNA"/>
</dbReference>
<protein>
    <recommendedName>
        <fullName evidence="2">CRISPR type III-associated protein domain-containing protein</fullName>
    </recommendedName>
</protein>
<dbReference type="PANTHER" id="PTHR35579">
    <property type="entry name" value="CRISPR SYSTEM CMS ENDORIBONUCLEASE CSM3"/>
    <property type="match status" value="1"/>
</dbReference>
<gene>
    <name evidence="3" type="ORF">ENU96_06640</name>
</gene>
<dbReference type="InterPro" id="IPR005537">
    <property type="entry name" value="RAMP_III_fam"/>
</dbReference>
<evidence type="ECO:0000256" key="1">
    <source>
        <dbReference type="ARBA" id="ARBA00023118"/>
    </source>
</evidence>
<organism evidence="3">
    <name type="scientific">Candidatus Caldatribacterium californiense</name>
    <dbReference type="NCBI Taxonomy" id="1454726"/>
    <lineage>
        <taxon>Bacteria</taxon>
        <taxon>Pseudomonadati</taxon>
        <taxon>Atribacterota</taxon>
        <taxon>Atribacteria</taxon>
        <taxon>Atribacterales</taxon>
        <taxon>Candidatus Caldatribacteriaceae</taxon>
        <taxon>Candidatus Caldatribacterium</taxon>
    </lineage>
</organism>
<dbReference type="Pfam" id="PF03787">
    <property type="entry name" value="RAMPs"/>
    <property type="match status" value="1"/>
</dbReference>
<dbReference type="PANTHER" id="PTHR35579:SF3">
    <property type="entry name" value="CRISPR SYSTEM CMS ENDORIBONUCLEASE CSM3"/>
    <property type="match status" value="1"/>
</dbReference>
<sequence>MGLRARCFKSIPCETVEESLGDREGIREERVGSCVFFCGKGMGRKCRVWRHLSISKDARGGNDLIKFDVRLRAVGLATFGWSQIAVLGPDVQFAKKSGIPYIPGSSLKGALRSAASRIAECYGFKTCGEIRPEKIGLCSCDVCQLFGKPNSLPSPLMVGDMELEGEKQPFPVTRVRLEDRTMRAEEGGLYTQEHLCWTEFKGKMIVRPVEKKLLGLLLLSMAELRTGRVGRDTIVDLKLEDTEHLRNEIKPEWIALLNELEKWLWEERYAIS</sequence>
<dbReference type="GO" id="GO:0051607">
    <property type="term" value="P:defense response to virus"/>
    <property type="evidence" value="ECO:0007669"/>
    <property type="project" value="UniProtKB-KW"/>
</dbReference>
<dbReference type="InterPro" id="IPR052216">
    <property type="entry name" value="CRISPR_Csm3_endoribonuclease"/>
</dbReference>
<accession>A0A7V4DH18</accession>
<feature type="domain" description="CRISPR type III-associated protein" evidence="2">
    <location>
        <begin position="93"/>
        <end position="231"/>
    </location>
</feature>
<evidence type="ECO:0000313" key="3">
    <source>
        <dbReference type="EMBL" id="HGI75334.1"/>
    </source>
</evidence>